<dbReference type="Pfam" id="PF00413">
    <property type="entry name" value="Peptidase_M10"/>
    <property type="match status" value="1"/>
</dbReference>
<evidence type="ECO:0000256" key="3">
    <source>
        <dbReference type="ARBA" id="ARBA00022723"/>
    </source>
</evidence>
<feature type="chain" id="PRO_5044818617" description="Peptidase metallopeptidase domain-containing protein" evidence="12">
    <location>
        <begin position="24"/>
        <end position="259"/>
    </location>
</feature>
<dbReference type="GO" id="GO:0006508">
    <property type="term" value="P:proteolysis"/>
    <property type="evidence" value="ECO:0007669"/>
    <property type="project" value="UniProtKB-KW"/>
</dbReference>
<keyword evidence="4 12" id="KW-0732">Signal</keyword>
<dbReference type="Proteomes" id="UP001634394">
    <property type="component" value="Unassembled WGS sequence"/>
</dbReference>
<dbReference type="PANTHER" id="PTHR10201">
    <property type="entry name" value="MATRIX METALLOPROTEINASE"/>
    <property type="match status" value="1"/>
</dbReference>
<dbReference type="Gene3D" id="3.40.390.10">
    <property type="entry name" value="Collagenase (Catalytic Domain)"/>
    <property type="match status" value="1"/>
</dbReference>
<dbReference type="InterPro" id="IPR001818">
    <property type="entry name" value="Pept_M10_metallopeptidase"/>
</dbReference>
<organism evidence="14 15">
    <name type="scientific">Sinanodonta woodiana</name>
    <name type="common">Chinese pond mussel</name>
    <name type="synonym">Anodonta woodiana</name>
    <dbReference type="NCBI Taxonomy" id="1069815"/>
    <lineage>
        <taxon>Eukaryota</taxon>
        <taxon>Metazoa</taxon>
        <taxon>Spiralia</taxon>
        <taxon>Lophotrochozoa</taxon>
        <taxon>Mollusca</taxon>
        <taxon>Bivalvia</taxon>
        <taxon>Autobranchia</taxon>
        <taxon>Heteroconchia</taxon>
        <taxon>Palaeoheterodonta</taxon>
        <taxon>Unionida</taxon>
        <taxon>Unionoidea</taxon>
        <taxon>Unionidae</taxon>
        <taxon>Unioninae</taxon>
        <taxon>Sinanodonta</taxon>
    </lineage>
</organism>
<evidence type="ECO:0000256" key="11">
    <source>
        <dbReference type="PIRSR" id="PIRSR621190-5"/>
    </source>
</evidence>
<keyword evidence="7" id="KW-0482">Metalloprotease</keyword>
<evidence type="ECO:0000256" key="2">
    <source>
        <dbReference type="ARBA" id="ARBA00022670"/>
    </source>
</evidence>
<keyword evidence="3 10" id="KW-0479">Metal-binding</keyword>
<proteinExistence type="inferred from homology"/>
<reference evidence="14 15" key="1">
    <citation type="submission" date="2024-11" db="EMBL/GenBank/DDBJ databases">
        <title>Chromosome-level genome assembly of the freshwater bivalve Anodonta woodiana.</title>
        <authorList>
            <person name="Chen X."/>
        </authorList>
    </citation>
    <scope>NUCLEOTIDE SEQUENCE [LARGE SCALE GENOMIC DNA]</scope>
    <source>
        <strain evidence="14">MN2024</strain>
        <tissue evidence="14">Gills</tissue>
    </source>
</reference>
<dbReference type="PROSITE" id="PS00546">
    <property type="entry name" value="CYSTEINE_SWITCH"/>
    <property type="match status" value="1"/>
</dbReference>
<evidence type="ECO:0000256" key="4">
    <source>
        <dbReference type="ARBA" id="ARBA00022729"/>
    </source>
</evidence>
<sequence length="259" mass="29019">MDIHTGVSFIFLVLCAVFTIGNSFVTSSGELTETEVIEYLKETKYINNDVTVEDMPAGTLIDAISKFQEMADLSVTGELNDETLSKMLQPRCGFPDVRQRIRTKYAVGRDAMNRAFDIWAKEVPLTFQYIGNPLAIADLDIKFVTKDHSDGTPFDGRGGFNAHAFLPPYGQIHFDDDEIWLTGSMAAKSGFDLYIVAVHEFGHALGLHHSKVPGSIMGPYYSYTPSLKLHVDDINGIQSLYGKHSKKRKSSWWFLRNLP</sequence>
<feature type="binding site" evidence="10">
    <location>
        <position position="148"/>
    </location>
    <ligand>
        <name>Zn(2+)</name>
        <dbReference type="ChEBI" id="CHEBI:29105"/>
        <label>1</label>
    </ligand>
</feature>
<comment type="caution">
    <text evidence="14">The sequence shown here is derived from an EMBL/GenBank/DDBJ whole genome shotgun (WGS) entry which is preliminary data.</text>
</comment>
<dbReference type="GO" id="GO:0046872">
    <property type="term" value="F:metal ion binding"/>
    <property type="evidence" value="ECO:0007669"/>
    <property type="project" value="UniProtKB-KW"/>
</dbReference>
<feature type="binding site" evidence="10">
    <location>
        <position position="150"/>
    </location>
    <ligand>
        <name>Zn(2+)</name>
        <dbReference type="ChEBI" id="CHEBI:29105"/>
        <label>1</label>
    </ligand>
</feature>
<dbReference type="PANTHER" id="PTHR10201:SF291">
    <property type="entry name" value="MATRIX METALLOPROTEINASE 1, ISOFORM C-RELATED"/>
    <property type="match status" value="1"/>
</dbReference>
<evidence type="ECO:0000313" key="15">
    <source>
        <dbReference type="Proteomes" id="UP001634394"/>
    </source>
</evidence>
<feature type="signal peptide" evidence="12">
    <location>
        <begin position="1"/>
        <end position="23"/>
    </location>
</feature>
<feature type="short sequence motif" description="Cysteine switch" evidence="11">
    <location>
        <begin position="90"/>
        <end position="97"/>
    </location>
</feature>
<keyword evidence="6 10" id="KW-0862">Zinc</keyword>
<feature type="active site" evidence="9">
    <location>
        <position position="200"/>
    </location>
</feature>
<dbReference type="GO" id="GO:0008237">
    <property type="term" value="F:metallopeptidase activity"/>
    <property type="evidence" value="ECO:0007669"/>
    <property type="project" value="UniProtKB-KW"/>
</dbReference>
<dbReference type="SUPFAM" id="SSF55486">
    <property type="entry name" value="Metalloproteases ('zincins'), catalytic domain"/>
    <property type="match status" value="1"/>
</dbReference>
<feature type="binding site" evidence="10">
    <location>
        <position position="203"/>
    </location>
    <ligand>
        <name>Zn(2+)</name>
        <dbReference type="ChEBI" id="CHEBI:29105"/>
        <label>2</label>
        <note>catalytic</note>
    </ligand>
</feature>
<feature type="binding site" description="in inhibited form" evidence="10">
    <location>
        <position position="92"/>
    </location>
    <ligand>
        <name>Zn(2+)</name>
        <dbReference type="ChEBI" id="CHEBI:29105"/>
        <label>2</label>
        <note>catalytic</note>
    </ligand>
</feature>
<gene>
    <name evidence="14" type="ORF">ACJMK2_011500</name>
</gene>
<feature type="binding site" evidence="10">
    <location>
        <position position="178"/>
    </location>
    <ligand>
        <name>Ca(2+)</name>
        <dbReference type="ChEBI" id="CHEBI:29108"/>
        <label>1</label>
    </ligand>
</feature>
<dbReference type="InterPro" id="IPR036365">
    <property type="entry name" value="PGBD-like_sf"/>
</dbReference>
<dbReference type="InterPro" id="IPR021158">
    <property type="entry name" value="Pept_M10A_Zn_BS"/>
</dbReference>
<keyword evidence="5" id="KW-0378">Hydrolase</keyword>
<dbReference type="InterPro" id="IPR021190">
    <property type="entry name" value="Pept_M10A"/>
</dbReference>
<dbReference type="InterPro" id="IPR024079">
    <property type="entry name" value="MetalloPept_cat_dom_sf"/>
</dbReference>
<feature type="binding site" evidence="10">
    <location>
        <position position="209"/>
    </location>
    <ligand>
        <name>Zn(2+)</name>
        <dbReference type="ChEBI" id="CHEBI:29105"/>
        <label>2</label>
        <note>catalytic</note>
    </ligand>
</feature>
<dbReference type="AlphaFoldDB" id="A0ABD3V899"/>
<feature type="binding site" evidence="10">
    <location>
        <position position="155"/>
    </location>
    <ligand>
        <name>Ca(2+)</name>
        <dbReference type="ChEBI" id="CHEBI:29108"/>
        <label>3</label>
    </ligand>
</feature>
<name>A0ABD3V899_SINWO</name>
<evidence type="ECO:0000256" key="6">
    <source>
        <dbReference type="ARBA" id="ARBA00022833"/>
    </source>
</evidence>
<dbReference type="CDD" id="cd04278">
    <property type="entry name" value="ZnMc_MMP"/>
    <property type="match status" value="1"/>
</dbReference>
<evidence type="ECO:0000256" key="9">
    <source>
        <dbReference type="PIRSR" id="PIRSR621190-1"/>
    </source>
</evidence>
<comment type="similarity">
    <text evidence="1">Belongs to the peptidase M10A family.</text>
</comment>
<protein>
    <recommendedName>
        <fullName evidence="13">Peptidase metallopeptidase domain-containing protein</fullName>
    </recommendedName>
</protein>
<feature type="binding site" evidence="10">
    <location>
        <position position="176"/>
    </location>
    <ligand>
        <name>Ca(2+)</name>
        <dbReference type="ChEBI" id="CHEBI:29108"/>
        <label>1</label>
    </ligand>
</feature>
<comment type="cofactor">
    <cofactor evidence="10">
        <name>Zn(2+)</name>
        <dbReference type="ChEBI" id="CHEBI:29105"/>
    </cofactor>
    <text evidence="10">Binds 2 Zn(2+) ions per subunit.</text>
</comment>
<dbReference type="EMBL" id="JBJQND010000013">
    <property type="protein sequence ID" value="KAL3856783.1"/>
    <property type="molecule type" value="Genomic_DNA"/>
</dbReference>
<evidence type="ECO:0000256" key="1">
    <source>
        <dbReference type="ARBA" id="ARBA00010370"/>
    </source>
</evidence>
<dbReference type="InterPro" id="IPR006026">
    <property type="entry name" value="Peptidase_Metallo"/>
</dbReference>
<dbReference type="SMART" id="SM00235">
    <property type="entry name" value="ZnMc"/>
    <property type="match status" value="1"/>
</dbReference>
<feature type="binding site" evidence="10">
    <location>
        <position position="138"/>
    </location>
    <ligand>
        <name>Ca(2+)</name>
        <dbReference type="ChEBI" id="CHEBI:29108"/>
        <label>2</label>
    </ligand>
</feature>
<keyword evidence="15" id="KW-1185">Reference proteome</keyword>
<dbReference type="SUPFAM" id="SSF47090">
    <property type="entry name" value="PGBD-like"/>
    <property type="match status" value="1"/>
</dbReference>
<feature type="binding site" evidence="10">
    <location>
        <position position="175"/>
    </location>
    <ligand>
        <name>Ca(2+)</name>
        <dbReference type="ChEBI" id="CHEBI:29108"/>
        <label>3</label>
    </ligand>
</feature>
<keyword evidence="2" id="KW-0645">Protease</keyword>
<evidence type="ECO:0000259" key="13">
    <source>
        <dbReference type="SMART" id="SM00235"/>
    </source>
</evidence>
<feature type="binding site" evidence="10">
    <location>
        <position position="178"/>
    </location>
    <ligand>
        <name>Ca(2+)</name>
        <dbReference type="ChEBI" id="CHEBI:29108"/>
        <label>3</label>
    </ligand>
</feature>
<comment type="cofactor">
    <cofactor evidence="10">
        <name>Ca(2+)</name>
        <dbReference type="ChEBI" id="CHEBI:29108"/>
    </cofactor>
    <text evidence="10">Can bind about 5 Ca(2+) ions per subunit.</text>
</comment>
<evidence type="ECO:0000256" key="10">
    <source>
        <dbReference type="PIRSR" id="PIRSR621190-2"/>
    </source>
</evidence>
<evidence type="ECO:0000256" key="5">
    <source>
        <dbReference type="ARBA" id="ARBA00022801"/>
    </source>
</evidence>
<accession>A0ABD3V899</accession>
<evidence type="ECO:0000256" key="12">
    <source>
        <dbReference type="SAM" id="SignalP"/>
    </source>
</evidence>
<keyword evidence="8" id="KW-0865">Zymogen</keyword>
<feature type="binding site" evidence="10">
    <location>
        <position position="163"/>
    </location>
    <ligand>
        <name>Zn(2+)</name>
        <dbReference type="ChEBI" id="CHEBI:29105"/>
        <label>1</label>
    </ligand>
</feature>
<feature type="binding site" evidence="10">
    <location>
        <position position="156"/>
    </location>
    <ligand>
        <name>Ca(2+)</name>
        <dbReference type="ChEBI" id="CHEBI:29108"/>
        <label>3</label>
    </ligand>
</feature>
<feature type="binding site" evidence="10">
    <location>
        <position position="217"/>
    </location>
    <ligand>
        <name>Zn(2+)</name>
        <dbReference type="ChEBI" id="CHEBI:29105"/>
        <label>2</label>
        <note>catalytic</note>
    </ligand>
</feature>
<feature type="binding site" evidence="10">
    <location>
        <position position="173"/>
    </location>
    <ligand>
        <name>Zn(2+)</name>
        <dbReference type="ChEBI" id="CHEBI:29105"/>
        <label>1</label>
    </ligand>
</feature>
<dbReference type="PRINTS" id="PR00138">
    <property type="entry name" value="MATRIXIN"/>
</dbReference>
<keyword evidence="10" id="KW-0106">Calcium</keyword>
<evidence type="ECO:0000313" key="14">
    <source>
        <dbReference type="EMBL" id="KAL3856783.1"/>
    </source>
</evidence>
<evidence type="ECO:0000256" key="8">
    <source>
        <dbReference type="ARBA" id="ARBA00023145"/>
    </source>
</evidence>
<evidence type="ECO:0000256" key="7">
    <source>
        <dbReference type="ARBA" id="ARBA00023049"/>
    </source>
</evidence>
<feature type="binding site" evidence="10">
    <location>
        <position position="199"/>
    </location>
    <ligand>
        <name>Zn(2+)</name>
        <dbReference type="ChEBI" id="CHEBI:29105"/>
        <label>2</label>
        <note>catalytic</note>
    </ligand>
</feature>
<feature type="domain" description="Peptidase metallopeptidase" evidence="13">
    <location>
        <begin position="88"/>
        <end position="243"/>
    </location>
</feature>
<dbReference type="InterPro" id="IPR033739">
    <property type="entry name" value="M10A_MMP"/>
</dbReference>